<dbReference type="Proteomes" id="UP001500298">
    <property type="component" value="Unassembled WGS sequence"/>
</dbReference>
<dbReference type="SUPFAM" id="SSF52540">
    <property type="entry name" value="P-loop containing nucleoside triphosphate hydrolases"/>
    <property type="match status" value="1"/>
</dbReference>
<dbReference type="InterPro" id="IPR051782">
    <property type="entry name" value="ABC_Transporter_VariousFunc"/>
</dbReference>
<protein>
    <submittedName>
        <fullName evidence="5">ABC transporter ATP-binding protein</fullName>
    </submittedName>
</protein>
<dbReference type="InterPro" id="IPR027417">
    <property type="entry name" value="P-loop_NTPase"/>
</dbReference>
<evidence type="ECO:0000256" key="3">
    <source>
        <dbReference type="ARBA" id="ARBA00022840"/>
    </source>
</evidence>
<proteinExistence type="predicted"/>
<dbReference type="InterPro" id="IPR003439">
    <property type="entry name" value="ABC_transporter-like_ATP-bd"/>
</dbReference>
<organism evidence="5 6">
    <name type="scientific">Algivirga pacifica</name>
    <dbReference type="NCBI Taxonomy" id="1162670"/>
    <lineage>
        <taxon>Bacteria</taxon>
        <taxon>Pseudomonadati</taxon>
        <taxon>Bacteroidota</taxon>
        <taxon>Cytophagia</taxon>
        <taxon>Cytophagales</taxon>
        <taxon>Flammeovirgaceae</taxon>
        <taxon>Algivirga</taxon>
    </lineage>
</organism>
<dbReference type="CDD" id="cd03230">
    <property type="entry name" value="ABC_DR_subfamily_A"/>
    <property type="match status" value="1"/>
</dbReference>
<evidence type="ECO:0000259" key="4">
    <source>
        <dbReference type="PROSITE" id="PS50893"/>
    </source>
</evidence>
<evidence type="ECO:0000256" key="1">
    <source>
        <dbReference type="ARBA" id="ARBA00022448"/>
    </source>
</evidence>
<evidence type="ECO:0000313" key="5">
    <source>
        <dbReference type="EMBL" id="GAA4832663.1"/>
    </source>
</evidence>
<dbReference type="RefSeq" id="WP_345370996.1">
    <property type="nucleotide sequence ID" value="NZ_BAABJX010000026.1"/>
</dbReference>
<keyword evidence="2" id="KW-0547">Nucleotide-binding</keyword>
<keyword evidence="1" id="KW-0813">Transport</keyword>
<evidence type="ECO:0000313" key="6">
    <source>
        <dbReference type="Proteomes" id="UP001500298"/>
    </source>
</evidence>
<dbReference type="GO" id="GO:0005524">
    <property type="term" value="F:ATP binding"/>
    <property type="evidence" value="ECO:0007669"/>
    <property type="project" value="UniProtKB-KW"/>
</dbReference>
<dbReference type="Gene3D" id="3.40.50.300">
    <property type="entry name" value="P-loop containing nucleotide triphosphate hydrolases"/>
    <property type="match status" value="1"/>
</dbReference>
<comment type="caution">
    <text evidence="5">The sequence shown here is derived from an EMBL/GenBank/DDBJ whole genome shotgun (WGS) entry which is preliminary data.</text>
</comment>
<dbReference type="Pfam" id="PF00005">
    <property type="entry name" value="ABC_tran"/>
    <property type="match status" value="1"/>
</dbReference>
<dbReference type="EMBL" id="BAABJX010000026">
    <property type="protein sequence ID" value="GAA4832663.1"/>
    <property type="molecule type" value="Genomic_DNA"/>
</dbReference>
<dbReference type="InterPro" id="IPR003593">
    <property type="entry name" value="AAA+_ATPase"/>
</dbReference>
<keyword evidence="3 5" id="KW-0067">ATP-binding</keyword>
<dbReference type="PANTHER" id="PTHR42939:SF1">
    <property type="entry name" value="ABC TRANSPORTER ATP-BINDING PROTEIN ALBC-RELATED"/>
    <property type="match status" value="1"/>
</dbReference>
<keyword evidence="6" id="KW-1185">Reference proteome</keyword>
<sequence>MIQLQKLGFAYSSKTILFNNLNLSLHEGSIVGVLGKNGAGKSSLMKMIAGLLSPQEGTLSVLGYTPSARVPSFLQEVFLLPEEPETPSLSIQEYIQAYSPFYPNFDLNLLEESLRVFELSIGTHLKKLSYGQKKKFMIAFALASRCRLIIMDEPTNGLDIPSKKAFKKLMAGTMNDDQLLLLSTHQINDIESLIDQVVVLDEGKVVYHKGMYQLSKELAFALVPSLEGREVLYSEESVGGYKVITPNQKMDTPVDLELLFNALMKNPNKLDHENN</sequence>
<feature type="domain" description="ABC transporter" evidence="4">
    <location>
        <begin position="2"/>
        <end position="227"/>
    </location>
</feature>
<dbReference type="SMART" id="SM00382">
    <property type="entry name" value="AAA"/>
    <property type="match status" value="1"/>
</dbReference>
<name>A0ABP9DCX3_9BACT</name>
<reference evidence="6" key="1">
    <citation type="journal article" date="2019" name="Int. J. Syst. Evol. Microbiol.">
        <title>The Global Catalogue of Microorganisms (GCM) 10K type strain sequencing project: providing services to taxonomists for standard genome sequencing and annotation.</title>
        <authorList>
            <consortium name="The Broad Institute Genomics Platform"/>
            <consortium name="The Broad Institute Genome Sequencing Center for Infectious Disease"/>
            <person name="Wu L."/>
            <person name="Ma J."/>
        </authorList>
    </citation>
    <scope>NUCLEOTIDE SEQUENCE [LARGE SCALE GENOMIC DNA]</scope>
    <source>
        <strain evidence="6">JCM 18326</strain>
    </source>
</reference>
<evidence type="ECO:0000256" key="2">
    <source>
        <dbReference type="ARBA" id="ARBA00022741"/>
    </source>
</evidence>
<dbReference type="PROSITE" id="PS50893">
    <property type="entry name" value="ABC_TRANSPORTER_2"/>
    <property type="match status" value="1"/>
</dbReference>
<accession>A0ABP9DCX3</accession>
<dbReference type="PANTHER" id="PTHR42939">
    <property type="entry name" value="ABC TRANSPORTER ATP-BINDING PROTEIN ALBC-RELATED"/>
    <property type="match status" value="1"/>
</dbReference>
<gene>
    <name evidence="5" type="ORF">GCM10023331_17370</name>
</gene>